<dbReference type="EMBL" id="GGEC01063882">
    <property type="protein sequence ID" value="MBX44366.1"/>
    <property type="molecule type" value="Transcribed_RNA"/>
</dbReference>
<protein>
    <submittedName>
        <fullName evidence="1">Uncharacterized protein</fullName>
    </submittedName>
</protein>
<sequence>MCKVFSKASNCKSKGHLIGKHTTLLKIMSC</sequence>
<evidence type="ECO:0000313" key="1">
    <source>
        <dbReference type="EMBL" id="MBX44366.1"/>
    </source>
</evidence>
<organism evidence="1">
    <name type="scientific">Rhizophora mucronata</name>
    <name type="common">Asiatic mangrove</name>
    <dbReference type="NCBI Taxonomy" id="61149"/>
    <lineage>
        <taxon>Eukaryota</taxon>
        <taxon>Viridiplantae</taxon>
        <taxon>Streptophyta</taxon>
        <taxon>Embryophyta</taxon>
        <taxon>Tracheophyta</taxon>
        <taxon>Spermatophyta</taxon>
        <taxon>Magnoliopsida</taxon>
        <taxon>eudicotyledons</taxon>
        <taxon>Gunneridae</taxon>
        <taxon>Pentapetalae</taxon>
        <taxon>rosids</taxon>
        <taxon>fabids</taxon>
        <taxon>Malpighiales</taxon>
        <taxon>Rhizophoraceae</taxon>
        <taxon>Rhizophora</taxon>
    </lineage>
</organism>
<proteinExistence type="predicted"/>
<dbReference type="AlphaFoldDB" id="A0A2P2NPE8"/>
<name>A0A2P2NPE8_RHIMU</name>
<accession>A0A2P2NPE8</accession>
<reference evidence="1" key="1">
    <citation type="submission" date="2018-02" db="EMBL/GenBank/DDBJ databases">
        <title>Rhizophora mucronata_Transcriptome.</title>
        <authorList>
            <person name="Meera S.P."/>
            <person name="Sreeshan A."/>
            <person name="Augustine A."/>
        </authorList>
    </citation>
    <scope>NUCLEOTIDE SEQUENCE</scope>
    <source>
        <tissue evidence="1">Leaf</tissue>
    </source>
</reference>